<name>A0A0L8G8D2_OCTBM</name>
<evidence type="ECO:0000313" key="2">
    <source>
        <dbReference type="EMBL" id="KOF73301.1"/>
    </source>
</evidence>
<evidence type="ECO:0000256" key="1">
    <source>
        <dbReference type="SAM" id="MobiDB-lite"/>
    </source>
</evidence>
<sequence length="90" mass="9921">MNIYISTCHWTTPLHRLKYAVSACKSTSSPSDRNSSKSRWNSALKTISRILSSITGRLYGIPISFPSAKASRTQSTLCSRSSNHSGRSEI</sequence>
<protein>
    <submittedName>
        <fullName evidence="2">Uncharacterized protein</fullName>
    </submittedName>
</protein>
<dbReference type="EMBL" id="KQ423217">
    <property type="protein sequence ID" value="KOF73301.1"/>
    <property type="molecule type" value="Genomic_DNA"/>
</dbReference>
<accession>A0A0L8G8D2</accession>
<feature type="compositionally biased region" description="Polar residues" evidence="1">
    <location>
        <begin position="70"/>
        <end position="90"/>
    </location>
</feature>
<proteinExistence type="predicted"/>
<gene>
    <name evidence="2" type="ORF">OCBIM_22038146mg</name>
</gene>
<reference evidence="2" key="1">
    <citation type="submission" date="2015-07" db="EMBL/GenBank/DDBJ databases">
        <title>MeaNS - Measles Nucleotide Surveillance Program.</title>
        <authorList>
            <person name="Tran T."/>
            <person name="Druce J."/>
        </authorList>
    </citation>
    <scope>NUCLEOTIDE SEQUENCE</scope>
    <source>
        <strain evidence="2">UCB-OBI-ISO-001</strain>
        <tissue evidence="2">Gonad</tissue>
    </source>
</reference>
<dbReference type="AlphaFoldDB" id="A0A0L8G8D2"/>
<organism evidence="2">
    <name type="scientific">Octopus bimaculoides</name>
    <name type="common">California two-spotted octopus</name>
    <dbReference type="NCBI Taxonomy" id="37653"/>
    <lineage>
        <taxon>Eukaryota</taxon>
        <taxon>Metazoa</taxon>
        <taxon>Spiralia</taxon>
        <taxon>Lophotrochozoa</taxon>
        <taxon>Mollusca</taxon>
        <taxon>Cephalopoda</taxon>
        <taxon>Coleoidea</taxon>
        <taxon>Octopodiformes</taxon>
        <taxon>Octopoda</taxon>
        <taxon>Incirrata</taxon>
        <taxon>Octopodidae</taxon>
        <taxon>Octopus</taxon>
    </lineage>
</organism>
<feature type="region of interest" description="Disordered" evidence="1">
    <location>
        <begin position="68"/>
        <end position="90"/>
    </location>
</feature>